<organism evidence="1">
    <name type="scientific">Micrurus lemniscatus lemniscatus</name>
    <dbReference type="NCBI Taxonomy" id="129467"/>
    <lineage>
        <taxon>Eukaryota</taxon>
        <taxon>Metazoa</taxon>
        <taxon>Chordata</taxon>
        <taxon>Craniata</taxon>
        <taxon>Vertebrata</taxon>
        <taxon>Euteleostomi</taxon>
        <taxon>Lepidosauria</taxon>
        <taxon>Squamata</taxon>
        <taxon>Bifurcata</taxon>
        <taxon>Unidentata</taxon>
        <taxon>Episquamata</taxon>
        <taxon>Toxicofera</taxon>
        <taxon>Serpentes</taxon>
        <taxon>Colubroidea</taxon>
        <taxon>Elapidae</taxon>
        <taxon>Elapinae</taxon>
        <taxon>Micrurus</taxon>
    </lineage>
</organism>
<reference evidence="1" key="1">
    <citation type="submission" date="2017-07" db="EMBL/GenBank/DDBJ databases">
        <authorList>
            <person name="Mikheyev A."/>
            <person name="Grau M."/>
        </authorList>
    </citation>
    <scope>NUCLEOTIDE SEQUENCE</scope>
    <source>
        <tissue evidence="1">Venom_gland</tissue>
    </source>
</reference>
<dbReference type="EMBL" id="IACK01109334">
    <property type="protein sequence ID" value="LAA83918.1"/>
    <property type="molecule type" value="Transcribed_RNA"/>
</dbReference>
<reference evidence="1" key="2">
    <citation type="submission" date="2017-11" db="EMBL/GenBank/DDBJ databases">
        <title>Coralsnake Venomics: Analyses of Venom Gland Transcriptomes and Proteomes of Six Brazilian Taxa.</title>
        <authorList>
            <person name="Aird S.D."/>
            <person name="Jorge da Silva N."/>
            <person name="Qiu L."/>
            <person name="Villar-Briones A."/>
            <person name="Aparecida-Saddi V."/>
            <person name="Campos-Telles M.P."/>
            <person name="Grau M."/>
            <person name="Mikheyev A.S."/>
        </authorList>
    </citation>
    <scope>NUCLEOTIDE SEQUENCE</scope>
    <source>
        <tissue evidence="1">Venom_gland</tissue>
    </source>
</reference>
<accession>A0A2D4II65</accession>
<name>A0A2D4II65_MICLE</name>
<sequence length="117" mass="13038">MPRGGGCPFSKGQGRIFCQENTEPGEVGLPPPILMQGIGNWSRPYLSSNTLVSAIVKREINQIVKEKEQRFQSSCRLLQYTEAGNTTPWLDKQHRACPLPAMDCILNDGHVQAQRNT</sequence>
<proteinExistence type="predicted"/>
<evidence type="ECO:0000313" key="1">
    <source>
        <dbReference type="EMBL" id="LAA83918.1"/>
    </source>
</evidence>
<protein>
    <submittedName>
        <fullName evidence="1">Uncharacterized protein</fullName>
    </submittedName>
</protein>
<dbReference type="AlphaFoldDB" id="A0A2D4II65"/>